<feature type="transmembrane region" description="Helical" evidence="1">
    <location>
        <begin position="7"/>
        <end position="30"/>
    </location>
</feature>
<dbReference type="CDD" id="cd06259">
    <property type="entry name" value="YdcF-like"/>
    <property type="match status" value="1"/>
</dbReference>
<evidence type="ECO:0000313" key="3">
    <source>
        <dbReference type="EMBL" id="MDK2594806.1"/>
    </source>
</evidence>
<protein>
    <submittedName>
        <fullName evidence="3">YdcF family protein</fullName>
    </submittedName>
</protein>
<evidence type="ECO:0000313" key="4">
    <source>
        <dbReference type="Proteomes" id="UP001231915"/>
    </source>
</evidence>
<keyword evidence="1" id="KW-0812">Transmembrane</keyword>
<name>A0ABT7EIC5_9GAMM</name>
<evidence type="ECO:0000256" key="1">
    <source>
        <dbReference type="SAM" id="Phobius"/>
    </source>
</evidence>
<proteinExistence type="predicted"/>
<keyword evidence="1" id="KW-0472">Membrane</keyword>
<dbReference type="PANTHER" id="PTHR30336">
    <property type="entry name" value="INNER MEMBRANE PROTEIN, PROBABLE PERMEASE"/>
    <property type="match status" value="1"/>
</dbReference>
<feature type="domain" description="DUF218" evidence="2">
    <location>
        <begin position="79"/>
        <end position="239"/>
    </location>
</feature>
<gene>
    <name evidence="3" type="ORF">QNM18_06995</name>
</gene>
<reference evidence="3 4" key="1">
    <citation type="submission" date="2023-05" db="EMBL/GenBank/DDBJ databases">
        <title>Pseudoalteromonas ardens sp. nov., Pseudoalteromonas obscura sp. nov., and Pseudoalteromonas umbrosa sp. nov., isolated from the coral Montipora capitata.</title>
        <authorList>
            <person name="Thomas E.M."/>
            <person name="Smith E.M."/>
            <person name="Papke E."/>
            <person name="Shlafstein M.D."/>
            <person name="Oline D.K."/>
            <person name="Videau P."/>
            <person name="Saw J.H."/>
            <person name="Strangman W.K."/>
            <person name="Ushijima B."/>
        </authorList>
    </citation>
    <scope>NUCLEOTIDE SEQUENCE [LARGE SCALE GENOMIC DNA]</scope>
    <source>
        <strain evidence="3 4">P94</strain>
    </source>
</reference>
<comment type="caution">
    <text evidence="3">The sequence shown here is derived from an EMBL/GenBank/DDBJ whole genome shotgun (WGS) entry which is preliminary data.</text>
</comment>
<accession>A0ABT7EIC5</accession>
<keyword evidence="1" id="KW-1133">Transmembrane helix</keyword>
<organism evidence="3 4">
    <name type="scientific">Pseudoalteromonas obscura</name>
    <dbReference type="NCBI Taxonomy" id="3048491"/>
    <lineage>
        <taxon>Bacteria</taxon>
        <taxon>Pseudomonadati</taxon>
        <taxon>Pseudomonadota</taxon>
        <taxon>Gammaproteobacteria</taxon>
        <taxon>Alteromonadales</taxon>
        <taxon>Pseudoalteromonadaceae</taxon>
        <taxon>Pseudoalteromonas</taxon>
    </lineage>
</organism>
<dbReference type="EMBL" id="JASJUT010000002">
    <property type="protein sequence ID" value="MDK2594806.1"/>
    <property type="molecule type" value="Genomic_DNA"/>
</dbReference>
<dbReference type="InterPro" id="IPR051599">
    <property type="entry name" value="Cell_Envelope_Assoc"/>
</dbReference>
<dbReference type="Pfam" id="PF02698">
    <property type="entry name" value="DUF218"/>
    <property type="match status" value="1"/>
</dbReference>
<evidence type="ECO:0000259" key="2">
    <source>
        <dbReference type="Pfam" id="PF02698"/>
    </source>
</evidence>
<feature type="transmembrane region" description="Helical" evidence="1">
    <location>
        <begin position="36"/>
        <end position="60"/>
    </location>
</feature>
<sequence length="254" mass="27998">MFELKKILGSLLMPLPMSLIIIFLLLLLTSKANKKSYLACLSTVLTLWMISTPFFANFIITYKEQTQKTFSVKAHPQIDAIVVLGSGVHPNTKLTANQQLSSTGIARLVEGIRLARIYPNAELIVSGAGLSNVTSSELMAQAALSLGISSHRIRQNPKAYDTAQEAKLLAPRLVDSKVILVTSASHMRRAQDLFSAQGIDTYPSPAEVFSYHNTPTYMKFIASSSVLNTITAYTHEWIGQKWITLRRALDSEAL</sequence>
<dbReference type="PANTHER" id="PTHR30336:SF4">
    <property type="entry name" value="ENVELOPE BIOGENESIS FACTOR ELYC"/>
    <property type="match status" value="1"/>
</dbReference>
<keyword evidence="4" id="KW-1185">Reference proteome</keyword>
<dbReference type="InterPro" id="IPR003848">
    <property type="entry name" value="DUF218"/>
</dbReference>
<dbReference type="RefSeq" id="WP_211009889.1">
    <property type="nucleotide sequence ID" value="NZ_JASJUT010000002.1"/>
</dbReference>
<dbReference type="Proteomes" id="UP001231915">
    <property type="component" value="Unassembled WGS sequence"/>
</dbReference>